<dbReference type="PANTHER" id="PTHR46401">
    <property type="entry name" value="GLYCOSYLTRANSFERASE WBBK-RELATED"/>
    <property type="match status" value="1"/>
</dbReference>
<sequence length="330" mass="37732">MTIELISPKNSLGITRYCKDFESIFKSKGINVKLLQKPSSPDSFAHFHIGNSGRELLGFAFRHREKAIVTMHDVVPRQPVLRFFTKHMQLFFLRKHKLVVHSEYAKRLATRIGYDKPIEVIPMGPHPLDSSLDVEKYISIKMERAANFKTEEREKKTLLRLCQPGVAKKAKALPELVKALSKYPQITLVIAGGVKDKKTRNFIQKFKGSNLIVLGYCNDDVLNDEILKSDYVTCFRTDSVGEANGPLILSHYLGIPVVGWSLGSIPEYALPGDRLFSEGTSIEEILGILLHDHTFPEVKPEFLRNRVLEYWDTTFEKYKNMYFELGWISV</sequence>
<evidence type="ECO:0000313" key="4">
    <source>
        <dbReference type="Proteomes" id="UP000018720"/>
    </source>
</evidence>
<gene>
    <name evidence="3" type="ORF">LEP1GSC178_1397</name>
</gene>
<dbReference type="Proteomes" id="UP000018720">
    <property type="component" value="Unassembled WGS sequence"/>
</dbReference>
<feature type="domain" description="Glycosyl transferase family 1" evidence="2">
    <location>
        <begin position="151"/>
        <end position="284"/>
    </location>
</feature>
<proteinExistence type="predicted"/>
<accession>A0ABP2R884</accession>
<organism evidence="3 4">
    <name type="scientific">Leptospira licerasiae str. MMD4847</name>
    <dbReference type="NCBI Taxonomy" id="1049971"/>
    <lineage>
        <taxon>Bacteria</taxon>
        <taxon>Pseudomonadati</taxon>
        <taxon>Spirochaetota</taxon>
        <taxon>Spirochaetia</taxon>
        <taxon>Leptospirales</taxon>
        <taxon>Leptospiraceae</taxon>
        <taxon>Leptospira</taxon>
    </lineage>
</organism>
<dbReference type="EMBL" id="AHOM02000010">
    <property type="protein sequence ID" value="EJZ40497.1"/>
    <property type="molecule type" value="Genomic_DNA"/>
</dbReference>
<name>A0ABP2R884_9LEPT</name>
<evidence type="ECO:0000313" key="3">
    <source>
        <dbReference type="EMBL" id="EJZ40497.1"/>
    </source>
</evidence>
<dbReference type="PANTHER" id="PTHR46401:SF2">
    <property type="entry name" value="GLYCOSYLTRANSFERASE WBBK-RELATED"/>
    <property type="match status" value="1"/>
</dbReference>
<comment type="caution">
    <text evidence="3">The sequence shown here is derived from an EMBL/GenBank/DDBJ whole genome shotgun (WGS) entry which is preliminary data.</text>
</comment>
<keyword evidence="4" id="KW-1185">Reference proteome</keyword>
<dbReference type="Gene3D" id="3.40.50.2000">
    <property type="entry name" value="Glycogen Phosphorylase B"/>
    <property type="match status" value="2"/>
</dbReference>
<dbReference type="SUPFAM" id="SSF53756">
    <property type="entry name" value="UDP-Glycosyltransferase/glycogen phosphorylase"/>
    <property type="match status" value="1"/>
</dbReference>
<dbReference type="InterPro" id="IPR001296">
    <property type="entry name" value="Glyco_trans_1"/>
</dbReference>
<dbReference type="Pfam" id="PF00534">
    <property type="entry name" value="Glycos_transf_1"/>
    <property type="match status" value="1"/>
</dbReference>
<evidence type="ECO:0000259" key="2">
    <source>
        <dbReference type="Pfam" id="PF00534"/>
    </source>
</evidence>
<protein>
    <recommendedName>
        <fullName evidence="2">Glycosyl transferase family 1 domain-containing protein</fullName>
    </recommendedName>
</protein>
<keyword evidence="1" id="KW-0808">Transferase</keyword>
<evidence type="ECO:0000256" key="1">
    <source>
        <dbReference type="ARBA" id="ARBA00022679"/>
    </source>
</evidence>
<dbReference type="RefSeq" id="WP_008594148.1">
    <property type="nucleotide sequence ID" value="NZ_AHOM02000010.1"/>
</dbReference>
<reference evidence="3 4" key="1">
    <citation type="submission" date="2012-08" db="EMBL/GenBank/DDBJ databases">
        <authorList>
            <person name="Harkins D.M."/>
            <person name="Durkin A.S."/>
            <person name="Selengut J.D."/>
            <person name="Sanka R."/>
            <person name="DePew J."/>
            <person name="Purushe J."/>
            <person name="Matthias M.A."/>
            <person name="Vinetz J.M."/>
            <person name="Sutton G.G."/>
            <person name="Nelson W.C."/>
            <person name="Fouts D.E."/>
        </authorList>
    </citation>
    <scope>NUCLEOTIDE SEQUENCE [LARGE SCALE GENOMIC DNA]</scope>
    <source>
        <strain evidence="3 4">MMD4847</strain>
    </source>
</reference>